<dbReference type="GO" id="GO:0009435">
    <property type="term" value="P:NAD+ biosynthetic process"/>
    <property type="evidence" value="ECO:0007669"/>
    <property type="project" value="UniProtKB-UniRule"/>
</dbReference>
<dbReference type="SUPFAM" id="SSF52374">
    <property type="entry name" value="Nucleotidylyl transferase"/>
    <property type="match status" value="1"/>
</dbReference>
<keyword evidence="6 11" id="KW-0548">Nucleotidyltransferase</keyword>
<dbReference type="Gene3D" id="3.40.50.620">
    <property type="entry name" value="HUPs"/>
    <property type="match status" value="1"/>
</dbReference>
<keyword evidence="7 11" id="KW-0547">Nucleotide-binding</keyword>
<feature type="domain" description="Cytidyltransferase-like" evidence="12">
    <location>
        <begin position="9"/>
        <end position="188"/>
    </location>
</feature>
<dbReference type="RefSeq" id="WP_091960687.1">
    <property type="nucleotide sequence ID" value="NZ_FOLH01000002.1"/>
</dbReference>
<accession>A0A1I1FVN6</accession>
<evidence type="ECO:0000259" key="12">
    <source>
        <dbReference type="Pfam" id="PF01467"/>
    </source>
</evidence>
<evidence type="ECO:0000256" key="4">
    <source>
        <dbReference type="ARBA" id="ARBA00022642"/>
    </source>
</evidence>
<evidence type="ECO:0000256" key="6">
    <source>
        <dbReference type="ARBA" id="ARBA00022695"/>
    </source>
</evidence>
<keyword evidence="5 11" id="KW-0808">Transferase</keyword>
<dbReference type="GO" id="GO:0004515">
    <property type="term" value="F:nicotinate-nucleotide adenylyltransferase activity"/>
    <property type="evidence" value="ECO:0007669"/>
    <property type="project" value="UniProtKB-UniRule"/>
</dbReference>
<proteinExistence type="inferred from homology"/>
<dbReference type="PANTHER" id="PTHR39321">
    <property type="entry name" value="NICOTINATE-NUCLEOTIDE ADENYLYLTRANSFERASE-RELATED"/>
    <property type="match status" value="1"/>
</dbReference>
<keyword evidence="8 11" id="KW-0067">ATP-binding</keyword>
<evidence type="ECO:0000313" key="14">
    <source>
        <dbReference type="Proteomes" id="UP000199058"/>
    </source>
</evidence>
<comment type="function">
    <text evidence="1 11">Catalyzes the reversible adenylation of nicotinate mononucleotide (NaMN) to nicotinic acid adenine dinucleotide (NaAD).</text>
</comment>
<dbReference type="AlphaFoldDB" id="A0A1I1FVN6"/>
<comment type="pathway">
    <text evidence="2 11">Cofactor biosynthesis; NAD(+) biosynthesis; deamido-NAD(+) from nicotinate D-ribonucleotide: step 1/1.</text>
</comment>
<evidence type="ECO:0000256" key="5">
    <source>
        <dbReference type="ARBA" id="ARBA00022679"/>
    </source>
</evidence>
<sequence length="227" mass="25159">MASTSLVLMYGGTFDPVHNGHLRSALELTQVLPVARVHLIPCQLPPHRDQPSASPEQRLAMLKLATADEPLLVADDRELRRPGPSWSIDTLESLREDYGDQQPLAMVLGWDAFLGLPSWSRRDLLLEKAHLIVIARPGEKQPASEELLDLLDQYELKAGEALNAKPAGRILRLALPSAMQVSATYIRRLLSQQASVRYLLPDAVINYLFSQGLYVPVDKTIKSSHAS</sequence>
<dbReference type="PANTHER" id="PTHR39321:SF3">
    <property type="entry name" value="PHOSPHOPANTETHEINE ADENYLYLTRANSFERASE"/>
    <property type="match status" value="1"/>
</dbReference>
<dbReference type="InterPro" id="IPR014729">
    <property type="entry name" value="Rossmann-like_a/b/a_fold"/>
</dbReference>
<evidence type="ECO:0000313" key="13">
    <source>
        <dbReference type="EMBL" id="SFC03082.1"/>
    </source>
</evidence>
<evidence type="ECO:0000256" key="2">
    <source>
        <dbReference type="ARBA" id="ARBA00005019"/>
    </source>
</evidence>
<organism evidence="13 14">
    <name type="scientific">Marinospirillum celere</name>
    <dbReference type="NCBI Taxonomy" id="1122252"/>
    <lineage>
        <taxon>Bacteria</taxon>
        <taxon>Pseudomonadati</taxon>
        <taxon>Pseudomonadota</taxon>
        <taxon>Gammaproteobacteria</taxon>
        <taxon>Oceanospirillales</taxon>
        <taxon>Oceanospirillaceae</taxon>
        <taxon>Marinospirillum</taxon>
    </lineage>
</organism>
<evidence type="ECO:0000256" key="10">
    <source>
        <dbReference type="ARBA" id="ARBA00048721"/>
    </source>
</evidence>
<dbReference type="STRING" id="1122252.SAMN05660443_1223"/>
<name>A0A1I1FVN6_9GAMM</name>
<gene>
    <name evidence="11" type="primary">nadD</name>
    <name evidence="13" type="ORF">SAMN05660443_1223</name>
</gene>
<comment type="catalytic activity">
    <reaction evidence="10 11">
        <text>nicotinate beta-D-ribonucleotide + ATP + H(+) = deamido-NAD(+) + diphosphate</text>
        <dbReference type="Rhea" id="RHEA:22860"/>
        <dbReference type="ChEBI" id="CHEBI:15378"/>
        <dbReference type="ChEBI" id="CHEBI:30616"/>
        <dbReference type="ChEBI" id="CHEBI:33019"/>
        <dbReference type="ChEBI" id="CHEBI:57502"/>
        <dbReference type="ChEBI" id="CHEBI:58437"/>
        <dbReference type="EC" id="2.7.7.18"/>
    </reaction>
</comment>
<dbReference type="Proteomes" id="UP000199058">
    <property type="component" value="Unassembled WGS sequence"/>
</dbReference>
<dbReference type="EC" id="2.7.7.18" evidence="11"/>
<evidence type="ECO:0000256" key="11">
    <source>
        <dbReference type="HAMAP-Rule" id="MF_00244"/>
    </source>
</evidence>
<dbReference type="UniPathway" id="UPA00253">
    <property type="reaction ID" value="UER00332"/>
</dbReference>
<dbReference type="EMBL" id="FOLH01000002">
    <property type="protein sequence ID" value="SFC03082.1"/>
    <property type="molecule type" value="Genomic_DNA"/>
</dbReference>
<dbReference type="OrthoDB" id="5295945at2"/>
<keyword evidence="14" id="KW-1185">Reference proteome</keyword>
<evidence type="ECO:0000256" key="1">
    <source>
        <dbReference type="ARBA" id="ARBA00002324"/>
    </source>
</evidence>
<dbReference type="NCBIfam" id="TIGR00125">
    <property type="entry name" value="cyt_tran_rel"/>
    <property type="match status" value="1"/>
</dbReference>
<evidence type="ECO:0000256" key="3">
    <source>
        <dbReference type="ARBA" id="ARBA00009014"/>
    </source>
</evidence>
<evidence type="ECO:0000256" key="7">
    <source>
        <dbReference type="ARBA" id="ARBA00022741"/>
    </source>
</evidence>
<dbReference type="NCBIfam" id="TIGR00482">
    <property type="entry name" value="nicotinate (nicotinamide) nucleotide adenylyltransferase"/>
    <property type="match status" value="1"/>
</dbReference>
<dbReference type="InterPro" id="IPR005248">
    <property type="entry name" value="NadD/NMNAT"/>
</dbReference>
<evidence type="ECO:0000256" key="8">
    <source>
        <dbReference type="ARBA" id="ARBA00022840"/>
    </source>
</evidence>
<keyword evidence="9 11" id="KW-0520">NAD</keyword>
<dbReference type="HAMAP" id="MF_00244">
    <property type="entry name" value="NaMN_adenylyltr"/>
    <property type="match status" value="1"/>
</dbReference>
<dbReference type="NCBIfam" id="NF000839">
    <property type="entry name" value="PRK00071.1-1"/>
    <property type="match status" value="1"/>
</dbReference>
<dbReference type="GO" id="GO:0005524">
    <property type="term" value="F:ATP binding"/>
    <property type="evidence" value="ECO:0007669"/>
    <property type="project" value="UniProtKB-KW"/>
</dbReference>
<protein>
    <recommendedName>
        <fullName evidence="11">Probable nicotinate-nucleotide adenylyltransferase</fullName>
        <ecNumber evidence="11">2.7.7.18</ecNumber>
    </recommendedName>
    <alternativeName>
        <fullName evidence="11">Deamido-NAD(+) diphosphorylase</fullName>
    </alternativeName>
    <alternativeName>
        <fullName evidence="11">Deamido-NAD(+) pyrophosphorylase</fullName>
    </alternativeName>
    <alternativeName>
        <fullName evidence="11">Nicotinate mononucleotide adenylyltransferase</fullName>
        <shortName evidence="11">NaMN adenylyltransferase</shortName>
    </alternativeName>
</protein>
<keyword evidence="4 11" id="KW-0662">Pyridine nucleotide biosynthesis</keyword>
<comment type="similarity">
    <text evidence="3 11">Belongs to the NadD family.</text>
</comment>
<evidence type="ECO:0000256" key="9">
    <source>
        <dbReference type="ARBA" id="ARBA00023027"/>
    </source>
</evidence>
<dbReference type="InterPro" id="IPR004821">
    <property type="entry name" value="Cyt_trans-like"/>
</dbReference>
<dbReference type="Pfam" id="PF01467">
    <property type="entry name" value="CTP_transf_like"/>
    <property type="match status" value="1"/>
</dbReference>
<reference evidence="13 14" key="1">
    <citation type="submission" date="2016-10" db="EMBL/GenBank/DDBJ databases">
        <authorList>
            <person name="de Groot N.N."/>
        </authorList>
    </citation>
    <scope>NUCLEOTIDE SEQUENCE [LARGE SCALE GENOMIC DNA]</scope>
    <source>
        <strain evidence="13 14">DSM 18438</strain>
    </source>
</reference>
<dbReference type="CDD" id="cd02165">
    <property type="entry name" value="NMNAT"/>
    <property type="match status" value="1"/>
</dbReference>